<dbReference type="AlphaFoldDB" id="A0LKN7"/>
<protein>
    <recommendedName>
        <fullName evidence="2">histidine kinase</fullName>
        <ecNumber evidence="2">2.7.13.3</ecNumber>
    </recommendedName>
</protein>
<dbReference type="NCBIfam" id="TIGR00229">
    <property type="entry name" value="sensory_box"/>
    <property type="match status" value="2"/>
</dbReference>
<dbReference type="Proteomes" id="UP000001784">
    <property type="component" value="Chromosome"/>
</dbReference>
<reference evidence="10 11" key="1">
    <citation type="submission" date="2006-10" db="EMBL/GenBank/DDBJ databases">
        <title>Complete sequence of Syntrophobacter fumaroxidans MPOB.</title>
        <authorList>
            <consortium name="US DOE Joint Genome Institute"/>
            <person name="Copeland A."/>
            <person name="Lucas S."/>
            <person name="Lapidus A."/>
            <person name="Barry K."/>
            <person name="Detter J.C."/>
            <person name="Glavina del Rio T."/>
            <person name="Hammon N."/>
            <person name="Israni S."/>
            <person name="Pitluck S."/>
            <person name="Goltsman E.G."/>
            <person name="Martinez M."/>
            <person name="Schmutz J."/>
            <person name="Larimer F."/>
            <person name="Land M."/>
            <person name="Hauser L."/>
            <person name="Kyrpides N."/>
            <person name="Kim E."/>
            <person name="Boone D.R."/>
            <person name="Brockman F."/>
            <person name="Culley D."/>
            <person name="Ferry J."/>
            <person name="Gunsalus R."/>
            <person name="McInerney M.J."/>
            <person name="Morrison M."/>
            <person name="Plugge C."/>
            <person name="Rohlin L."/>
            <person name="Scholten J."/>
            <person name="Sieber J."/>
            <person name="Stams A.J.M."/>
            <person name="Worm P."/>
            <person name="Henstra A.M."/>
            <person name="Richardson P."/>
        </authorList>
    </citation>
    <scope>NUCLEOTIDE SEQUENCE [LARGE SCALE GENOMIC DNA]</scope>
    <source>
        <strain evidence="11">DSM 10017 / MPOB</strain>
    </source>
</reference>
<dbReference type="InterPro" id="IPR052162">
    <property type="entry name" value="Sensor_kinase/Photoreceptor"/>
</dbReference>
<dbReference type="EMBL" id="CP000478">
    <property type="protein sequence ID" value="ABK17989.1"/>
    <property type="molecule type" value="Genomic_DNA"/>
</dbReference>
<accession>A0LKN7</accession>
<dbReference type="InterPro" id="IPR036097">
    <property type="entry name" value="HisK_dim/P_sf"/>
</dbReference>
<evidence type="ECO:0000256" key="1">
    <source>
        <dbReference type="ARBA" id="ARBA00000085"/>
    </source>
</evidence>
<dbReference type="InterPro" id="IPR001610">
    <property type="entry name" value="PAC"/>
</dbReference>
<dbReference type="InterPro" id="IPR005467">
    <property type="entry name" value="His_kinase_dom"/>
</dbReference>
<proteinExistence type="predicted"/>
<dbReference type="GO" id="GO:0000155">
    <property type="term" value="F:phosphorelay sensor kinase activity"/>
    <property type="evidence" value="ECO:0007669"/>
    <property type="project" value="InterPro"/>
</dbReference>
<evidence type="ECO:0000259" key="9">
    <source>
        <dbReference type="PROSITE" id="PS50113"/>
    </source>
</evidence>
<dbReference type="PROSITE" id="PS50112">
    <property type="entry name" value="PAS"/>
    <property type="match status" value="2"/>
</dbReference>
<dbReference type="Gene3D" id="3.30.450.20">
    <property type="entry name" value="PAS domain"/>
    <property type="match status" value="2"/>
</dbReference>
<dbReference type="InterPro" id="IPR000014">
    <property type="entry name" value="PAS"/>
</dbReference>
<feature type="domain" description="Histidine kinase" evidence="7">
    <location>
        <begin position="336"/>
        <end position="543"/>
    </location>
</feature>
<dbReference type="Gene3D" id="1.10.287.130">
    <property type="match status" value="1"/>
</dbReference>
<evidence type="ECO:0000256" key="5">
    <source>
        <dbReference type="ARBA" id="ARBA00022777"/>
    </source>
</evidence>
<dbReference type="EC" id="2.7.13.3" evidence="2"/>
<evidence type="ECO:0000256" key="3">
    <source>
        <dbReference type="ARBA" id="ARBA00022553"/>
    </source>
</evidence>
<dbReference type="CDD" id="cd00082">
    <property type="entry name" value="HisKA"/>
    <property type="match status" value="1"/>
</dbReference>
<dbReference type="CDD" id="cd00130">
    <property type="entry name" value="PAS"/>
    <property type="match status" value="2"/>
</dbReference>
<dbReference type="InterPro" id="IPR035965">
    <property type="entry name" value="PAS-like_dom_sf"/>
</dbReference>
<name>A0LKN7_SYNFM</name>
<evidence type="ECO:0000256" key="4">
    <source>
        <dbReference type="ARBA" id="ARBA00022679"/>
    </source>
</evidence>
<dbReference type="InterPro" id="IPR000700">
    <property type="entry name" value="PAS-assoc_C"/>
</dbReference>
<dbReference type="SUPFAM" id="SSF47384">
    <property type="entry name" value="Homodimeric domain of signal transducing histidine kinase"/>
    <property type="match status" value="1"/>
</dbReference>
<dbReference type="Pfam" id="PF00512">
    <property type="entry name" value="HisKA"/>
    <property type="match status" value="1"/>
</dbReference>
<keyword evidence="3" id="KW-0597">Phosphoprotein</keyword>
<dbReference type="HOGENOM" id="CLU_000445_114_39_7"/>
<dbReference type="PROSITE" id="PS50109">
    <property type="entry name" value="HIS_KIN"/>
    <property type="match status" value="1"/>
</dbReference>
<dbReference type="InterPro" id="IPR036890">
    <property type="entry name" value="HATPase_C_sf"/>
</dbReference>
<keyword evidence="4" id="KW-0808">Transferase</keyword>
<evidence type="ECO:0000313" key="11">
    <source>
        <dbReference type="Proteomes" id="UP000001784"/>
    </source>
</evidence>
<evidence type="ECO:0000259" key="8">
    <source>
        <dbReference type="PROSITE" id="PS50112"/>
    </source>
</evidence>
<dbReference type="SMART" id="SM00091">
    <property type="entry name" value="PAS"/>
    <property type="match status" value="2"/>
</dbReference>
<dbReference type="InterPro" id="IPR013655">
    <property type="entry name" value="PAS_fold_3"/>
</dbReference>
<dbReference type="SUPFAM" id="SSF55874">
    <property type="entry name" value="ATPase domain of HSP90 chaperone/DNA topoisomerase II/histidine kinase"/>
    <property type="match status" value="1"/>
</dbReference>
<dbReference type="Gene3D" id="3.30.565.10">
    <property type="entry name" value="Histidine kinase-like ATPase, C-terminal domain"/>
    <property type="match status" value="1"/>
</dbReference>
<dbReference type="STRING" id="335543.Sfum_2307"/>
<organism evidence="10 11">
    <name type="scientific">Syntrophobacter fumaroxidans (strain DSM 10017 / MPOB)</name>
    <dbReference type="NCBI Taxonomy" id="335543"/>
    <lineage>
        <taxon>Bacteria</taxon>
        <taxon>Pseudomonadati</taxon>
        <taxon>Thermodesulfobacteriota</taxon>
        <taxon>Syntrophobacteria</taxon>
        <taxon>Syntrophobacterales</taxon>
        <taxon>Syntrophobacteraceae</taxon>
        <taxon>Syntrophobacter</taxon>
    </lineage>
</organism>
<evidence type="ECO:0000256" key="2">
    <source>
        <dbReference type="ARBA" id="ARBA00012438"/>
    </source>
</evidence>
<keyword evidence="5 10" id="KW-0418">Kinase</keyword>
<keyword evidence="11" id="KW-1185">Reference proteome</keyword>
<feature type="domain" description="PAS" evidence="8">
    <location>
        <begin position="196"/>
        <end position="268"/>
    </location>
</feature>
<evidence type="ECO:0000256" key="6">
    <source>
        <dbReference type="SAM" id="Coils"/>
    </source>
</evidence>
<gene>
    <name evidence="10" type="ordered locus">Sfum_2307</name>
</gene>
<dbReference type="eggNOG" id="COG3829">
    <property type="taxonomic scope" value="Bacteria"/>
</dbReference>
<evidence type="ECO:0000313" key="10">
    <source>
        <dbReference type="EMBL" id="ABK17989.1"/>
    </source>
</evidence>
<dbReference type="InterPro" id="IPR003661">
    <property type="entry name" value="HisK_dim/P_dom"/>
</dbReference>
<feature type="domain" description="PAC" evidence="9">
    <location>
        <begin position="271"/>
        <end position="323"/>
    </location>
</feature>
<dbReference type="SMART" id="SM00086">
    <property type="entry name" value="PAC"/>
    <property type="match status" value="2"/>
</dbReference>
<dbReference type="KEGG" id="sfu:Sfum_2307"/>
<dbReference type="InterPro" id="IPR003594">
    <property type="entry name" value="HATPase_dom"/>
</dbReference>
<dbReference type="Pfam" id="PF02518">
    <property type="entry name" value="HATPase_c"/>
    <property type="match status" value="1"/>
</dbReference>
<dbReference type="PANTHER" id="PTHR43304:SF1">
    <property type="entry name" value="PAC DOMAIN-CONTAINING PROTEIN"/>
    <property type="match status" value="1"/>
</dbReference>
<feature type="domain" description="PAC" evidence="9">
    <location>
        <begin position="136"/>
        <end position="188"/>
    </location>
</feature>
<keyword evidence="6" id="KW-0175">Coiled coil</keyword>
<dbReference type="PANTHER" id="PTHR43304">
    <property type="entry name" value="PHYTOCHROME-LIKE PROTEIN CPH1"/>
    <property type="match status" value="1"/>
</dbReference>
<comment type="catalytic activity">
    <reaction evidence="1">
        <text>ATP + protein L-histidine = ADP + protein N-phospho-L-histidine.</text>
        <dbReference type="EC" id="2.7.13.3"/>
    </reaction>
</comment>
<dbReference type="PROSITE" id="PS50113">
    <property type="entry name" value="PAC"/>
    <property type="match status" value="2"/>
</dbReference>
<dbReference type="SMART" id="SM00388">
    <property type="entry name" value="HisKA"/>
    <property type="match status" value="1"/>
</dbReference>
<dbReference type="RefSeq" id="WP_011699158.1">
    <property type="nucleotide sequence ID" value="NC_008554.1"/>
</dbReference>
<sequence>MPKKPSYEELKRKVDLLDRAVRENARVEADLREELEKLRALYQAAVSQSDDLLRESEERFRFMVETTGDVIYRLHYDTMRYDYLSPGIQKLTGYPPEEIMDSGFSRLVTRIDLPGKEDVDPEVLVRDRHEGKTGEYRGDYLIVTRTGERKWLRDHSFPWYDESGRLVGSVGILSDVSEYREAEALVRLRTADLEESEEKYRTIVENVPLVVYRIRPTGELLFINQFVEEIIGYGPAEILREPALWSRAIYDEDRSRVADLRKKALLDGREFIAEYRVVHKNGSIVHVMDHAIPTRTPDGRVNTLDGIIMDVTGRVKLQEQLIRSEGIKTISEVSARLAHEIRNPLVSAGGFARRLLSSMPPSDPNRDKVEIIVKEVSRLEGILRMILNYIQPIELELSPVDPKSLVETALRGIETDLREKAVAIRATLLPGLPRIAVDELQMKQVLKSLLKKALSQMVPGDTLTISSALEEDVIELLVRYPVRNLSPEDVDHFFYPFTTSKMDYPAADLPMSKIIVHKHGGEIEVSQESPGLIAIRISLPVRWRPFRMEGH</sequence>
<dbReference type="SUPFAM" id="SSF55785">
    <property type="entry name" value="PYP-like sensor domain (PAS domain)"/>
    <property type="match status" value="2"/>
</dbReference>
<dbReference type="eggNOG" id="COG4191">
    <property type="taxonomic scope" value="Bacteria"/>
</dbReference>
<dbReference type="InParanoid" id="A0LKN7"/>
<feature type="domain" description="PAS" evidence="8">
    <location>
        <begin position="56"/>
        <end position="101"/>
    </location>
</feature>
<feature type="coiled-coil region" evidence="6">
    <location>
        <begin position="17"/>
        <end position="55"/>
    </location>
</feature>
<dbReference type="Pfam" id="PF08447">
    <property type="entry name" value="PAS_3"/>
    <property type="match status" value="2"/>
</dbReference>
<evidence type="ECO:0000259" key="7">
    <source>
        <dbReference type="PROSITE" id="PS50109"/>
    </source>
</evidence>